<dbReference type="GO" id="GO:0005768">
    <property type="term" value="C:endosome"/>
    <property type="evidence" value="ECO:0007669"/>
    <property type="project" value="TreeGrafter"/>
</dbReference>
<evidence type="ECO:0000256" key="8">
    <source>
        <dbReference type="SAM" id="MobiDB-lite"/>
    </source>
</evidence>
<sequence length="467" mass="52680">MAEQAAQPPPLSLPQSNASPPPTPHPSSSAAALDFAAHHTATGGSAKATAYPPCDAKYSEYTPCEDAARSLRYERDRLIYRERHCPAEEERLKCRVPAPHGYKTPFKWPASRDLVWYANVPHKELTVEKAVQNWIRASPSEKKDHQFANPISSPETYQHLFWGQKARPMDSALGLRLESYRALLDEYYYFIGCKLGSLSSLKKHLSNVIRAEGHSRSAGAIRSRERSACADWSHGLQEASLPVKSIRHGSLLPLPHSLEPIRYTNMENCVTPLPEVSDNQEIAGGELAKWPERLNLVPPRISRGTVEGVSPEDFQKDNTLWKRRMSYYKTVNNQLGQTGRYRNLLDMNANLGGFAAALVKDPVWVMNVVPAEAKVNTLGVVYERGLIGTYQNWCEAMSTYPRTYDLIHADSVFTLYKNRCEMEDILLEMDRILRPEGSVIFRDDVDIFGESEEDYRWIELGQSDCGP</sequence>
<protein>
    <recommendedName>
        <fullName evidence="7">Methyltransferase</fullName>
        <ecNumber evidence="7">2.1.1.-</ecNumber>
    </recommendedName>
</protein>
<dbReference type="PANTHER" id="PTHR10108">
    <property type="entry name" value="SAM-DEPENDENT METHYLTRANSFERASE"/>
    <property type="match status" value="1"/>
</dbReference>
<dbReference type="EC" id="2.1.1.-" evidence="7"/>
<keyword evidence="5 7" id="KW-0325">Glycoprotein</keyword>
<dbReference type="PANTHER" id="PTHR10108:SF1049">
    <property type="entry name" value="METHYLTRANSFERASE"/>
    <property type="match status" value="1"/>
</dbReference>
<comment type="similarity">
    <text evidence="2 7">Belongs to the methyltransferase superfamily.</text>
</comment>
<evidence type="ECO:0000256" key="6">
    <source>
        <dbReference type="ARBA" id="ARBA00037847"/>
    </source>
</evidence>
<reference evidence="9 10" key="1">
    <citation type="submission" date="2019-07" db="EMBL/GenBank/DDBJ databases">
        <title>De Novo Assembly of kiwifruit Actinidia rufa.</title>
        <authorList>
            <person name="Sugita-Konishi S."/>
            <person name="Sato K."/>
            <person name="Mori E."/>
            <person name="Abe Y."/>
            <person name="Kisaki G."/>
            <person name="Hamano K."/>
            <person name="Suezawa K."/>
            <person name="Otani M."/>
            <person name="Fukuda T."/>
            <person name="Manabe T."/>
            <person name="Gomi K."/>
            <person name="Tabuchi M."/>
            <person name="Akimitsu K."/>
            <person name="Kataoka I."/>
        </authorList>
    </citation>
    <scope>NUCLEOTIDE SEQUENCE [LARGE SCALE GENOMIC DNA]</scope>
    <source>
        <strain evidence="10">cv. Fuchu</strain>
    </source>
</reference>
<dbReference type="InterPro" id="IPR029063">
    <property type="entry name" value="SAM-dependent_MTases_sf"/>
</dbReference>
<evidence type="ECO:0000256" key="1">
    <source>
        <dbReference type="ARBA" id="ARBA00004606"/>
    </source>
</evidence>
<evidence type="ECO:0000256" key="4">
    <source>
        <dbReference type="ARBA" id="ARBA00022968"/>
    </source>
</evidence>
<dbReference type="GO" id="GO:0008168">
    <property type="term" value="F:methyltransferase activity"/>
    <property type="evidence" value="ECO:0007669"/>
    <property type="project" value="UniProtKB-UniRule"/>
</dbReference>
<keyword evidence="4 7" id="KW-0812">Transmembrane</keyword>
<evidence type="ECO:0000313" key="9">
    <source>
        <dbReference type="EMBL" id="GFY84251.1"/>
    </source>
</evidence>
<evidence type="ECO:0000256" key="7">
    <source>
        <dbReference type="RuleBase" id="RU366043"/>
    </source>
</evidence>
<dbReference type="Proteomes" id="UP000585474">
    <property type="component" value="Unassembled WGS sequence"/>
</dbReference>
<keyword evidence="3 7" id="KW-0489">Methyltransferase</keyword>
<gene>
    <name evidence="9" type="ORF">Acr_03g0010250</name>
</gene>
<dbReference type="SUPFAM" id="SSF53335">
    <property type="entry name" value="S-adenosyl-L-methionine-dependent methyltransferases"/>
    <property type="match status" value="1"/>
</dbReference>
<comment type="subcellular location">
    <subcellularLocation>
        <location evidence="6">Endomembrane system</location>
        <topology evidence="6">Single-pass membrane protein</topology>
    </subcellularLocation>
    <subcellularLocation>
        <location evidence="1 7">Membrane</location>
        <topology evidence="1 7">Single-pass type II membrane protein</topology>
    </subcellularLocation>
</comment>
<keyword evidence="4 7" id="KW-0735">Signal-anchor</keyword>
<keyword evidence="10" id="KW-1185">Reference proteome</keyword>
<evidence type="ECO:0000256" key="5">
    <source>
        <dbReference type="ARBA" id="ARBA00023180"/>
    </source>
</evidence>
<dbReference type="AlphaFoldDB" id="A0A7J0ECQ3"/>
<dbReference type="Pfam" id="PF03141">
    <property type="entry name" value="Methyltransf_29"/>
    <property type="match status" value="2"/>
</dbReference>
<dbReference type="InterPro" id="IPR004159">
    <property type="entry name" value="Put_SAM_MeTrfase"/>
</dbReference>
<dbReference type="GO" id="GO:0032259">
    <property type="term" value="P:methylation"/>
    <property type="evidence" value="ECO:0007669"/>
    <property type="project" value="UniProtKB-KW"/>
</dbReference>
<organism evidence="9 10">
    <name type="scientific">Actinidia rufa</name>
    <dbReference type="NCBI Taxonomy" id="165716"/>
    <lineage>
        <taxon>Eukaryota</taxon>
        <taxon>Viridiplantae</taxon>
        <taxon>Streptophyta</taxon>
        <taxon>Embryophyta</taxon>
        <taxon>Tracheophyta</taxon>
        <taxon>Spermatophyta</taxon>
        <taxon>Magnoliopsida</taxon>
        <taxon>eudicotyledons</taxon>
        <taxon>Gunneridae</taxon>
        <taxon>Pentapetalae</taxon>
        <taxon>asterids</taxon>
        <taxon>Ericales</taxon>
        <taxon>Actinidiaceae</taxon>
        <taxon>Actinidia</taxon>
    </lineage>
</organism>
<dbReference type="GO" id="GO:0005802">
    <property type="term" value="C:trans-Golgi network"/>
    <property type="evidence" value="ECO:0007669"/>
    <property type="project" value="TreeGrafter"/>
</dbReference>
<name>A0A7J0ECQ3_9ERIC</name>
<dbReference type="EMBL" id="BJWL01000003">
    <property type="protein sequence ID" value="GFY84251.1"/>
    <property type="molecule type" value="Genomic_DNA"/>
</dbReference>
<accession>A0A7J0ECQ3</accession>
<evidence type="ECO:0000256" key="2">
    <source>
        <dbReference type="ARBA" id="ARBA00008361"/>
    </source>
</evidence>
<comment type="caution">
    <text evidence="9">The sequence shown here is derived from an EMBL/GenBank/DDBJ whole genome shotgun (WGS) entry which is preliminary data.</text>
</comment>
<keyword evidence="7 9" id="KW-0808">Transferase</keyword>
<proteinExistence type="inferred from homology"/>
<evidence type="ECO:0000256" key="3">
    <source>
        <dbReference type="ARBA" id="ARBA00022603"/>
    </source>
</evidence>
<dbReference type="OrthoDB" id="2013972at2759"/>
<evidence type="ECO:0000313" key="10">
    <source>
        <dbReference type="Proteomes" id="UP000585474"/>
    </source>
</evidence>
<dbReference type="GO" id="GO:0016020">
    <property type="term" value="C:membrane"/>
    <property type="evidence" value="ECO:0007669"/>
    <property type="project" value="UniProtKB-SubCell"/>
</dbReference>
<feature type="region of interest" description="Disordered" evidence="8">
    <location>
        <begin position="1"/>
        <end position="36"/>
    </location>
</feature>